<protein>
    <submittedName>
        <fullName evidence="1">Uncharacterized protein</fullName>
    </submittedName>
</protein>
<dbReference type="AlphaFoldDB" id="A0A0H5Q3H6"/>
<accession>A0A0H5Q3H6</accession>
<evidence type="ECO:0000313" key="1">
    <source>
        <dbReference type="EMBL" id="CRY95949.1"/>
    </source>
</evidence>
<dbReference type="EMBL" id="LN853441">
    <property type="protein sequence ID" value="CRY95949.1"/>
    <property type="molecule type" value="Genomic_DNA"/>
</dbReference>
<proteinExistence type="predicted"/>
<reference evidence="1" key="1">
    <citation type="submission" date="2015-06" db="EMBL/GenBank/DDBJ databases">
        <authorList>
            <person name="Joergensen T."/>
        </authorList>
    </citation>
    <scope>NUCLEOTIDE SEQUENCE</scope>
    <source>
        <strain evidence="1">RGFK0835</strain>
    </source>
</reference>
<organism evidence="1">
    <name type="scientific">uncultured prokaryote</name>
    <dbReference type="NCBI Taxonomy" id="198431"/>
    <lineage>
        <taxon>unclassified sequences</taxon>
        <taxon>environmental samples</taxon>
    </lineage>
</organism>
<reference evidence="1" key="2">
    <citation type="submission" date="2015-07" db="EMBL/GenBank/DDBJ databases">
        <title>Plasmids, circular viruses and viroids from rat gut.</title>
        <authorList>
            <person name="Jorgensen T.J."/>
            <person name="Hansen M.A."/>
            <person name="Xu Z."/>
            <person name="Tabak M.A."/>
            <person name="Sorensen S.J."/>
            <person name="Hansen L.H."/>
        </authorList>
    </citation>
    <scope>NUCLEOTIDE SEQUENCE</scope>
    <source>
        <strain evidence="1">RGFK0835</strain>
    </source>
</reference>
<sequence>MVFRRKRSGQKRSRKHFHRKVKKNRKLMIRKESITYMPGGRLPYPPRYKTKFNIGISGEFVSPDVSGVYQIMMNSPKLPFDVSTLGSGLTNFPGSLTTVTTQEPVGYSNLCNANFYAFYKVLSSKIQIQLIPGAPEDTILAVLVPIPIQIDYGGGVVLYTVPSDAVSSQVIPLSKDKLFAANQQGSPLRHSMTVHKLFGISKRALEEDMYSYAGAHNLVPTCYGVWNFAWETTSAVELSVGCSYRVDVEYEVELFNQNYQNLLQT</sequence>
<name>A0A0H5Q3H6_9ZZZZ</name>